<name>A0A225DS72_9BACT</name>
<dbReference type="InterPro" id="IPR016913">
    <property type="entry name" value="UCP029215"/>
</dbReference>
<dbReference type="PRINTS" id="PR00502">
    <property type="entry name" value="NUDIXFAMILY"/>
</dbReference>
<dbReference type="GO" id="GO:0016787">
    <property type="term" value="F:hydrolase activity"/>
    <property type="evidence" value="ECO:0007669"/>
    <property type="project" value="UniProtKB-KW"/>
</dbReference>
<evidence type="ECO:0000256" key="2">
    <source>
        <dbReference type="ARBA" id="ARBA00022801"/>
    </source>
</evidence>
<feature type="compositionally biased region" description="Acidic residues" evidence="3">
    <location>
        <begin position="435"/>
        <end position="444"/>
    </location>
</feature>
<dbReference type="PROSITE" id="PS51462">
    <property type="entry name" value="NUDIX"/>
    <property type="match status" value="1"/>
</dbReference>
<feature type="region of interest" description="Disordered" evidence="3">
    <location>
        <begin position="61"/>
        <end position="94"/>
    </location>
</feature>
<evidence type="ECO:0000259" key="4">
    <source>
        <dbReference type="PROSITE" id="PS51462"/>
    </source>
</evidence>
<comment type="caution">
    <text evidence="5">The sequence shown here is derived from an EMBL/GenBank/DDBJ whole genome shotgun (WGS) entry which is preliminary data.</text>
</comment>
<evidence type="ECO:0000256" key="1">
    <source>
        <dbReference type="ARBA" id="ARBA00001946"/>
    </source>
</evidence>
<dbReference type="Proteomes" id="UP000214646">
    <property type="component" value="Unassembled WGS sequence"/>
</dbReference>
<keyword evidence="2" id="KW-0378">Hydrolase</keyword>
<reference evidence="6" key="1">
    <citation type="submission" date="2017-06" db="EMBL/GenBank/DDBJ databases">
        <title>Genome analysis of Fimbriiglobus ruber SP5, the first member of the order Planctomycetales with confirmed chitinolytic capability.</title>
        <authorList>
            <person name="Ravin N.V."/>
            <person name="Rakitin A.L."/>
            <person name="Ivanova A.A."/>
            <person name="Beletsky A.V."/>
            <person name="Kulichevskaya I.S."/>
            <person name="Mardanov A.V."/>
            <person name="Dedysh S.N."/>
        </authorList>
    </citation>
    <scope>NUCLEOTIDE SEQUENCE [LARGE SCALE GENOMIC DNA]</scope>
    <source>
        <strain evidence="6">SP5</strain>
    </source>
</reference>
<evidence type="ECO:0000256" key="3">
    <source>
        <dbReference type="SAM" id="MobiDB-lite"/>
    </source>
</evidence>
<dbReference type="InterPro" id="IPR020084">
    <property type="entry name" value="NUDIX_hydrolase_CS"/>
</dbReference>
<gene>
    <name evidence="5" type="ORF">FRUB_04532</name>
</gene>
<dbReference type="Pfam" id="PF00293">
    <property type="entry name" value="NUDIX"/>
    <property type="match status" value="1"/>
</dbReference>
<dbReference type="PANTHER" id="PTHR43046:SF2">
    <property type="entry name" value="8-OXO-DGTP DIPHOSPHATASE-RELATED"/>
    <property type="match status" value="1"/>
</dbReference>
<organism evidence="5 6">
    <name type="scientific">Fimbriiglobus ruber</name>
    <dbReference type="NCBI Taxonomy" id="1908690"/>
    <lineage>
        <taxon>Bacteria</taxon>
        <taxon>Pseudomonadati</taxon>
        <taxon>Planctomycetota</taxon>
        <taxon>Planctomycetia</taxon>
        <taxon>Gemmatales</taxon>
        <taxon>Gemmataceae</taxon>
        <taxon>Fimbriiglobus</taxon>
    </lineage>
</organism>
<dbReference type="PANTHER" id="PTHR43046">
    <property type="entry name" value="GDP-MANNOSE MANNOSYL HYDROLASE"/>
    <property type="match status" value="1"/>
</dbReference>
<comment type="cofactor">
    <cofactor evidence="1">
        <name>Mg(2+)</name>
        <dbReference type="ChEBI" id="CHEBI:18420"/>
    </cofactor>
</comment>
<feature type="domain" description="Nudix hydrolase" evidence="4">
    <location>
        <begin position="32"/>
        <end position="151"/>
    </location>
</feature>
<dbReference type="AlphaFoldDB" id="A0A225DS72"/>
<dbReference type="InterPro" id="IPR020476">
    <property type="entry name" value="Nudix_hydrolase"/>
</dbReference>
<dbReference type="EMBL" id="NIDE01000005">
    <property type="protein sequence ID" value="OWK42454.1"/>
    <property type="molecule type" value="Genomic_DNA"/>
</dbReference>
<feature type="compositionally biased region" description="Basic and acidic residues" evidence="3">
    <location>
        <begin position="379"/>
        <end position="434"/>
    </location>
</feature>
<protein>
    <submittedName>
        <fullName evidence="5">Phage protein</fullName>
    </submittedName>
</protein>
<proteinExistence type="predicted"/>
<dbReference type="PROSITE" id="PS00893">
    <property type="entry name" value="NUDIX_BOX"/>
    <property type="match status" value="1"/>
</dbReference>
<dbReference type="Gene3D" id="3.90.79.10">
    <property type="entry name" value="Nucleoside Triphosphate Pyrophosphohydrolase"/>
    <property type="match status" value="1"/>
</dbReference>
<keyword evidence="6" id="KW-1185">Reference proteome</keyword>
<feature type="region of interest" description="Disordered" evidence="3">
    <location>
        <begin position="379"/>
        <end position="449"/>
    </location>
</feature>
<dbReference type="InterPro" id="IPR000086">
    <property type="entry name" value="NUDIX_hydrolase_dom"/>
</dbReference>
<accession>A0A225DS72</accession>
<sequence length="560" mass="61459">MEAAAHTPGGYGGVSQEVGQEFVKADEHASDAAIKAAGVMFVDGNTVLLMKRAKGDSAETWAFPGGKLEGDETPEQAARREAEEETGLKPTDLEQIGFSDNGAVEFTTFLVRIEKADPVLNDEHTDFTWADLGSLPQPIHPGVAKTLKAYTANRATGDAAESARVEDINSYITIEKNPISRSGVFQYLGRSIGAPEPDRLYNVYRPAEEFTPETIDSFKMLPIVDDHTMLGPRESGLTPAEVKGVHGTTGEGVVFENGVLYAPVKVFSERLKNLIESGKQALSLGYRCVYEKASGIFDGQMYDYVQRNLRGNHLALVDAARCDVAVLDNHMAFDHFDLALDNSKETIMADEDMKDRLKKAEDELKECKDWIAGRMAKDAEEMEMKKKAEDKAEKDAEEAEKKKAEDDRIEGIKGLDEDKDEEMKKKAEDKKAKDEDEEKEDEKEGMDASEVKRLIRSEIKAAMDAQPKVTHKSLISEAARTAALASQLSQHIGTFDHADKTLDEVTTYGIEKLGLTCPAGHEETALNAFFAAKKSSTTGFALDAKAKRSGELDSYLNPTA</sequence>
<dbReference type="InterPro" id="IPR015797">
    <property type="entry name" value="NUDIX_hydrolase-like_dom_sf"/>
</dbReference>
<evidence type="ECO:0000313" key="5">
    <source>
        <dbReference type="EMBL" id="OWK42454.1"/>
    </source>
</evidence>
<dbReference type="Pfam" id="PF09979">
    <property type="entry name" value="DUF2213"/>
    <property type="match status" value="1"/>
</dbReference>
<evidence type="ECO:0000313" key="6">
    <source>
        <dbReference type="Proteomes" id="UP000214646"/>
    </source>
</evidence>
<dbReference type="CDD" id="cd02883">
    <property type="entry name" value="NUDIX_Hydrolase"/>
    <property type="match status" value="1"/>
</dbReference>
<dbReference type="SUPFAM" id="SSF55811">
    <property type="entry name" value="Nudix"/>
    <property type="match status" value="1"/>
</dbReference>